<evidence type="ECO:0000313" key="3">
    <source>
        <dbReference type="EMBL" id="KAF2254009.1"/>
    </source>
</evidence>
<dbReference type="GeneID" id="54579944"/>
<evidence type="ECO:0000256" key="2">
    <source>
        <dbReference type="SAM" id="SignalP"/>
    </source>
</evidence>
<feature type="transmembrane region" description="Helical" evidence="1">
    <location>
        <begin position="171"/>
        <end position="194"/>
    </location>
</feature>
<feature type="signal peptide" evidence="2">
    <location>
        <begin position="1"/>
        <end position="22"/>
    </location>
</feature>
<evidence type="ECO:0000256" key="1">
    <source>
        <dbReference type="SAM" id="Phobius"/>
    </source>
</evidence>
<keyword evidence="1" id="KW-1133">Transmembrane helix</keyword>
<dbReference type="EMBL" id="ML987191">
    <property type="protein sequence ID" value="KAF2254009.1"/>
    <property type="molecule type" value="Genomic_DNA"/>
</dbReference>
<dbReference type="AlphaFoldDB" id="A0A6A6IUD6"/>
<reference evidence="3" key="1">
    <citation type="journal article" date="2020" name="Stud. Mycol.">
        <title>101 Dothideomycetes genomes: a test case for predicting lifestyles and emergence of pathogens.</title>
        <authorList>
            <person name="Haridas S."/>
            <person name="Albert R."/>
            <person name="Binder M."/>
            <person name="Bloem J."/>
            <person name="Labutti K."/>
            <person name="Salamov A."/>
            <person name="Andreopoulos B."/>
            <person name="Baker S."/>
            <person name="Barry K."/>
            <person name="Bills G."/>
            <person name="Bluhm B."/>
            <person name="Cannon C."/>
            <person name="Castanera R."/>
            <person name="Culley D."/>
            <person name="Daum C."/>
            <person name="Ezra D."/>
            <person name="Gonzalez J."/>
            <person name="Henrissat B."/>
            <person name="Kuo A."/>
            <person name="Liang C."/>
            <person name="Lipzen A."/>
            <person name="Lutzoni F."/>
            <person name="Magnuson J."/>
            <person name="Mondo S."/>
            <person name="Nolan M."/>
            <person name="Ohm R."/>
            <person name="Pangilinan J."/>
            <person name="Park H.-J."/>
            <person name="Ramirez L."/>
            <person name="Alfaro M."/>
            <person name="Sun H."/>
            <person name="Tritt A."/>
            <person name="Yoshinaga Y."/>
            <person name="Zwiers L.-H."/>
            <person name="Turgeon B."/>
            <person name="Goodwin S."/>
            <person name="Spatafora J."/>
            <person name="Crous P."/>
            <person name="Grigoriev I."/>
        </authorList>
    </citation>
    <scope>NUCLEOTIDE SEQUENCE</scope>
    <source>
        <strain evidence="3">CBS 122368</strain>
    </source>
</reference>
<dbReference type="RefSeq" id="XP_033689013.1">
    <property type="nucleotide sequence ID" value="XM_033826614.1"/>
</dbReference>
<dbReference type="Proteomes" id="UP000800094">
    <property type="component" value="Unassembled WGS sequence"/>
</dbReference>
<keyword evidence="1" id="KW-0812">Transmembrane</keyword>
<keyword evidence="4" id="KW-1185">Reference proteome</keyword>
<protein>
    <submittedName>
        <fullName evidence="3">Uncharacterized protein</fullName>
    </submittedName>
</protein>
<feature type="chain" id="PRO_5025673222" evidence="2">
    <location>
        <begin position="23"/>
        <end position="285"/>
    </location>
</feature>
<keyword evidence="1" id="KW-0472">Membrane</keyword>
<sequence>MRPLTVTNLILLTLTLPSSALAQFPFVLRQVPGCQYPSLSFGTFIYFTSPNEPGSEFAIYTGWTHYYPNVLKAILPTRGFALAKQPAATKKEEMCGWTQVDSVSVLGFHRGDVSWKANVNHSEAIVRVPPYLINPTHPSRRAVQQHRPHPRKETLAEIHSILRRNSPDADIAILILEIIAPILGCVSVVVLILLMMRFLVRHGCCPTDNDDDDTDDAEPQDIELSSINGRSISSIAPQYEQADSFADLQKPEQVKVKSDEWFFTASSKIKELRSSSSYSQDEMGL</sequence>
<evidence type="ECO:0000313" key="4">
    <source>
        <dbReference type="Proteomes" id="UP000800094"/>
    </source>
</evidence>
<keyword evidence="2" id="KW-0732">Signal</keyword>
<proteinExistence type="predicted"/>
<organism evidence="3 4">
    <name type="scientific">Trematosphaeria pertusa</name>
    <dbReference type="NCBI Taxonomy" id="390896"/>
    <lineage>
        <taxon>Eukaryota</taxon>
        <taxon>Fungi</taxon>
        <taxon>Dikarya</taxon>
        <taxon>Ascomycota</taxon>
        <taxon>Pezizomycotina</taxon>
        <taxon>Dothideomycetes</taxon>
        <taxon>Pleosporomycetidae</taxon>
        <taxon>Pleosporales</taxon>
        <taxon>Massarineae</taxon>
        <taxon>Trematosphaeriaceae</taxon>
        <taxon>Trematosphaeria</taxon>
    </lineage>
</organism>
<gene>
    <name evidence="3" type="ORF">BU26DRAFT_502109</name>
</gene>
<dbReference type="OrthoDB" id="3770443at2759"/>
<accession>A0A6A6IUD6</accession>
<name>A0A6A6IUD6_9PLEO</name>